<dbReference type="VEuPathDB" id="FungiDB:VP01_1639g9"/>
<evidence type="ECO:0000313" key="2">
    <source>
        <dbReference type="Proteomes" id="UP000037035"/>
    </source>
</evidence>
<name>A0A0L6VHB2_9BASI</name>
<dbReference type="AlphaFoldDB" id="A0A0L6VHB2"/>
<proteinExistence type="predicted"/>
<accession>A0A0L6VHB2</accession>
<sequence>MESYTQPFNIHTYNSSWSNDILVSLYRGGLKKNIRLAIVSSGKAFPSRIFPCNSATNLKPTTATLSKSAHQHSTTATNPNAMDLFAMKSRLSDSEHVKMMQAGQCF</sequence>
<comment type="caution">
    <text evidence="1">The sequence shown here is derived from an EMBL/GenBank/DDBJ whole genome shotgun (WGS) entry which is preliminary data.</text>
</comment>
<reference evidence="1 2" key="1">
    <citation type="submission" date="2015-08" db="EMBL/GenBank/DDBJ databases">
        <title>Next Generation Sequencing and Analysis of the Genome of Puccinia sorghi L Schw, the Causal Agent of Maize Common Rust.</title>
        <authorList>
            <person name="Rochi L."/>
            <person name="Burguener G."/>
            <person name="Darino M."/>
            <person name="Turjanski A."/>
            <person name="Kreff E."/>
            <person name="Dieguez M.J."/>
            <person name="Sacco F."/>
        </authorList>
    </citation>
    <scope>NUCLEOTIDE SEQUENCE [LARGE SCALE GENOMIC DNA]</scope>
    <source>
        <strain evidence="1 2">RO10H11247</strain>
    </source>
</reference>
<keyword evidence="2" id="KW-1185">Reference proteome</keyword>
<dbReference type="Proteomes" id="UP000037035">
    <property type="component" value="Unassembled WGS sequence"/>
</dbReference>
<evidence type="ECO:0000313" key="1">
    <source>
        <dbReference type="EMBL" id="KNZ59942.1"/>
    </source>
</evidence>
<gene>
    <name evidence="1" type="ORF">VP01_1639g9</name>
</gene>
<dbReference type="OrthoDB" id="8955945at2759"/>
<dbReference type="EMBL" id="LAVV01006436">
    <property type="protein sequence ID" value="KNZ59942.1"/>
    <property type="molecule type" value="Genomic_DNA"/>
</dbReference>
<organism evidence="1 2">
    <name type="scientific">Puccinia sorghi</name>
    <dbReference type="NCBI Taxonomy" id="27349"/>
    <lineage>
        <taxon>Eukaryota</taxon>
        <taxon>Fungi</taxon>
        <taxon>Dikarya</taxon>
        <taxon>Basidiomycota</taxon>
        <taxon>Pucciniomycotina</taxon>
        <taxon>Pucciniomycetes</taxon>
        <taxon>Pucciniales</taxon>
        <taxon>Pucciniaceae</taxon>
        <taxon>Puccinia</taxon>
    </lineage>
</organism>
<protein>
    <submittedName>
        <fullName evidence="1">Uncharacterized protein</fullName>
    </submittedName>
</protein>